<dbReference type="GO" id="GO:0031267">
    <property type="term" value="F:small GTPase binding"/>
    <property type="evidence" value="ECO:0007669"/>
    <property type="project" value="TreeGrafter"/>
</dbReference>
<reference evidence="2" key="1">
    <citation type="submission" date="2020-11" db="EMBL/GenBank/DDBJ databases">
        <authorList>
            <person name="Tran Van P."/>
        </authorList>
    </citation>
    <scope>NUCLEOTIDE SEQUENCE</scope>
</reference>
<dbReference type="SUPFAM" id="SSF109993">
    <property type="entry name" value="VPS9 domain"/>
    <property type="match status" value="1"/>
</dbReference>
<dbReference type="Gene3D" id="1.20.1050.80">
    <property type="entry name" value="VPS9 domain"/>
    <property type="match status" value="1"/>
</dbReference>
<evidence type="ECO:0000313" key="3">
    <source>
        <dbReference type="Proteomes" id="UP000677054"/>
    </source>
</evidence>
<name>A0A7R9AF82_9CRUS</name>
<sequence length="303" mass="33430">MHLDCGIQESRPDMIEMIDEAITYIVEVDSKRAPQYKLSCIVKCAKQIFSVLLESKARSLMLDSESSASSVTNSADYFLPALIYVVLKANPTRLYSNISYISRFCNPKRLMTGEGGYYFTNLCCAVGFIERIEASSLNLSEEEFERYMSGEVLPPGGGWEGGVWLCEGMRLLRQNTKALHDLSQREEKLFTHAVELKQEMLLFQGGDGIVLGNLDGCGYVSGREDGERVGETGVQEVDSHKDREVVRTNVFSNGAIMYEGKDGGVSKSQVKSVWWRVRACEGGVSRVGATDQGVVGVVQEGGD</sequence>
<dbReference type="PROSITE" id="PS51205">
    <property type="entry name" value="VPS9"/>
    <property type="match status" value="1"/>
</dbReference>
<dbReference type="EMBL" id="CAJPEV010005078">
    <property type="protein sequence ID" value="CAG0902717.1"/>
    <property type="molecule type" value="Genomic_DNA"/>
</dbReference>
<dbReference type="GO" id="GO:0030139">
    <property type="term" value="C:endocytic vesicle"/>
    <property type="evidence" value="ECO:0007669"/>
    <property type="project" value="TreeGrafter"/>
</dbReference>
<organism evidence="2">
    <name type="scientific">Darwinula stevensoni</name>
    <dbReference type="NCBI Taxonomy" id="69355"/>
    <lineage>
        <taxon>Eukaryota</taxon>
        <taxon>Metazoa</taxon>
        <taxon>Ecdysozoa</taxon>
        <taxon>Arthropoda</taxon>
        <taxon>Crustacea</taxon>
        <taxon>Oligostraca</taxon>
        <taxon>Ostracoda</taxon>
        <taxon>Podocopa</taxon>
        <taxon>Podocopida</taxon>
        <taxon>Darwinulocopina</taxon>
        <taxon>Darwinuloidea</taxon>
        <taxon>Darwinulidae</taxon>
        <taxon>Darwinula</taxon>
    </lineage>
</organism>
<dbReference type="InterPro" id="IPR045046">
    <property type="entry name" value="Vps9-like"/>
</dbReference>
<gene>
    <name evidence="2" type="ORF">DSTB1V02_LOCUS12702</name>
</gene>
<dbReference type="GO" id="GO:0005829">
    <property type="term" value="C:cytosol"/>
    <property type="evidence" value="ECO:0007669"/>
    <property type="project" value="TreeGrafter"/>
</dbReference>
<feature type="domain" description="VPS9" evidence="1">
    <location>
        <begin position="1"/>
        <end position="138"/>
    </location>
</feature>
<dbReference type="SMART" id="SM00167">
    <property type="entry name" value="VPS9"/>
    <property type="match status" value="1"/>
</dbReference>
<protein>
    <recommendedName>
        <fullName evidence="1">VPS9 domain-containing protein</fullName>
    </recommendedName>
</protein>
<dbReference type="Pfam" id="PF02204">
    <property type="entry name" value="VPS9"/>
    <property type="match status" value="1"/>
</dbReference>
<dbReference type="EMBL" id="LR904595">
    <property type="protein sequence ID" value="CAD7252951.1"/>
    <property type="molecule type" value="Genomic_DNA"/>
</dbReference>
<dbReference type="InterPro" id="IPR037191">
    <property type="entry name" value="VPS9_dom_sf"/>
</dbReference>
<evidence type="ECO:0000259" key="1">
    <source>
        <dbReference type="PROSITE" id="PS51205"/>
    </source>
</evidence>
<dbReference type="PANTHER" id="PTHR23101:SF122">
    <property type="entry name" value="RABAPTIN-5-ASSOCIATED EXCHANGE FACTOR FOR RAB5"/>
    <property type="match status" value="1"/>
</dbReference>
<accession>A0A7R9AF82</accession>
<dbReference type="PANTHER" id="PTHR23101">
    <property type="entry name" value="RAB GDP/GTP EXCHANGE FACTOR"/>
    <property type="match status" value="1"/>
</dbReference>
<dbReference type="GO" id="GO:0005085">
    <property type="term" value="F:guanyl-nucleotide exchange factor activity"/>
    <property type="evidence" value="ECO:0007669"/>
    <property type="project" value="InterPro"/>
</dbReference>
<evidence type="ECO:0000313" key="2">
    <source>
        <dbReference type="EMBL" id="CAD7252951.1"/>
    </source>
</evidence>
<dbReference type="AlphaFoldDB" id="A0A7R9AF82"/>
<keyword evidence="3" id="KW-1185">Reference proteome</keyword>
<proteinExistence type="predicted"/>
<dbReference type="Proteomes" id="UP000677054">
    <property type="component" value="Unassembled WGS sequence"/>
</dbReference>
<dbReference type="InterPro" id="IPR003123">
    <property type="entry name" value="VPS9"/>
</dbReference>
<dbReference type="OrthoDB" id="300289at2759"/>
<dbReference type="GO" id="GO:0016192">
    <property type="term" value="P:vesicle-mediated transport"/>
    <property type="evidence" value="ECO:0007669"/>
    <property type="project" value="InterPro"/>
</dbReference>